<dbReference type="SUPFAM" id="SSF53335">
    <property type="entry name" value="S-adenosyl-L-methionine-dependent methyltransferases"/>
    <property type="match status" value="1"/>
</dbReference>
<dbReference type="CDD" id="cd02440">
    <property type="entry name" value="AdoMet_MTases"/>
    <property type="match status" value="1"/>
</dbReference>
<dbReference type="Gene3D" id="3.40.50.150">
    <property type="entry name" value="Vaccinia Virus protein VP39"/>
    <property type="match status" value="1"/>
</dbReference>
<organism evidence="1 2">
    <name type="scientific">Penicillium cataractarum</name>
    <dbReference type="NCBI Taxonomy" id="2100454"/>
    <lineage>
        <taxon>Eukaryota</taxon>
        <taxon>Fungi</taxon>
        <taxon>Dikarya</taxon>
        <taxon>Ascomycota</taxon>
        <taxon>Pezizomycotina</taxon>
        <taxon>Eurotiomycetes</taxon>
        <taxon>Eurotiomycetidae</taxon>
        <taxon>Eurotiales</taxon>
        <taxon>Aspergillaceae</taxon>
        <taxon>Penicillium</taxon>
    </lineage>
</organism>
<dbReference type="InterPro" id="IPR029063">
    <property type="entry name" value="SAM-dependent_MTases_sf"/>
</dbReference>
<dbReference type="PANTHER" id="PTHR45036">
    <property type="entry name" value="METHYLTRANSFERASE LIKE 7B"/>
    <property type="match status" value="1"/>
</dbReference>
<reference evidence="1" key="2">
    <citation type="journal article" date="2023" name="IMA Fungus">
        <title>Comparative genomic study of the Penicillium genus elucidates a diverse pangenome and 15 lateral gene transfer events.</title>
        <authorList>
            <person name="Petersen C."/>
            <person name="Sorensen T."/>
            <person name="Nielsen M.R."/>
            <person name="Sondergaard T.E."/>
            <person name="Sorensen J.L."/>
            <person name="Fitzpatrick D.A."/>
            <person name="Frisvad J.C."/>
            <person name="Nielsen K.L."/>
        </authorList>
    </citation>
    <scope>NUCLEOTIDE SEQUENCE</scope>
    <source>
        <strain evidence="1">IBT 29864</strain>
    </source>
</reference>
<dbReference type="Proteomes" id="UP001147782">
    <property type="component" value="Unassembled WGS sequence"/>
</dbReference>
<reference evidence="1" key="1">
    <citation type="submission" date="2022-11" db="EMBL/GenBank/DDBJ databases">
        <authorList>
            <person name="Petersen C."/>
        </authorList>
    </citation>
    <scope>NUCLEOTIDE SEQUENCE</scope>
    <source>
        <strain evidence="1">IBT 29864</strain>
    </source>
</reference>
<name>A0A9W9V8H0_9EURO</name>
<accession>A0A9W9V8H0</accession>
<dbReference type="OrthoDB" id="540004at2759"/>
<dbReference type="AlphaFoldDB" id="A0A9W9V8H0"/>
<dbReference type="RefSeq" id="XP_056555903.1">
    <property type="nucleotide sequence ID" value="XM_056700490.1"/>
</dbReference>
<proteinExistence type="predicted"/>
<evidence type="ECO:0000313" key="1">
    <source>
        <dbReference type="EMBL" id="KAJ5371469.1"/>
    </source>
</evidence>
<sequence>MSSLTSQWAWSLFEPTLMLKSAIYHYVKTVFTTIAKGDIPLSASQWQKIRGTAFSSLWLEFSAPKPPGTPPSLSAGLIPPILSQATGVVLEVGPGSGSQMSSLKGPQITKIYGAEPCIDLHQKLQSQANDQNLHDKYQILAAGASTDQIVKELLRGGFITSWEEGDSLFDTIICVRALCSISDPETAASELYKLLRPGGRMLICEHVANPWTKPKGSILARVFQQVYMVCGWAFFIGDCRLNQDTAQILVKAAEEDGGWAENNLEMAASFSTFPYLHGVLVKRSGTGVLNLRD</sequence>
<dbReference type="EMBL" id="JAPZBS010000005">
    <property type="protein sequence ID" value="KAJ5371469.1"/>
    <property type="molecule type" value="Genomic_DNA"/>
</dbReference>
<gene>
    <name evidence="1" type="ORF">N7496_007561</name>
</gene>
<dbReference type="Pfam" id="PF13489">
    <property type="entry name" value="Methyltransf_23"/>
    <property type="match status" value="1"/>
</dbReference>
<protein>
    <recommendedName>
        <fullName evidence="3">Methyltransferase type 11 domain-containing protein</fullName>
    </recommendedName>
</protein>
<comment type="caution">
    <text evidence="1">The sequence shown here is derived from an EMBL/GenBank/DDBJ whole genome shotgun (WGS) entry which is preliminary data.</text>
</comment>
<dbReference type="GeneID" id="81439669"/>
<evidence type="ECO:0008006" key="3">
    <source>
        <dbReference type="Google" id="ProtNLM"/>
    </source>
</evidence>
<dbReference type="InterPro" id="IPR052356">
    <property type="entry name" value="Thiol_S-MT"/>
</dbReference>
<keyword evidence="2" id="KW-1185">Reference proteome</keyword>
<evidence type="ECO:0000313" key="2">
    <source>
        <dbReference type="Proteomes" id="UP001147782"/>
    </source>
</evidence>
<dbReference type="PANTHER" id="PTHR45036:SF1">
    <property type="entry name" value="METHYLTRANSFERASE LIKE 7A"/>
    <property type="match status" value="1"/>
</dbReference>